<evidence type="ECO:0000313" key="6">
    <source>
        <dbReference type="Proteomes" id="UP000509638"/>
    </source>
</evidence>
<dbReference type="PANTHER" id="PTHR43249:SF1">
    <property type="entry name" value="D-GLUCOSIDE 3-DEHYDROGENASE"/>
    <property type="match status" value="1"/>
</dbReference>
<organism evidence="5 6">
    <name type="scientific">Microbacterium oleivorans</name>
    <dbReference type="NCBI Taxonomy" id="273677"/>
    <lineage>
        <taxon>Bacteria</taxon>
        <taxon>Bacillati</taxon>
        <taxon>Actinomycetota</taxon>
        <taxon>Actinomycetes</taxon>
        <taxon>Micrococcales</taxon>
        <taxon>Microbacteriaceae</taxon>
        <taxon>Microbacterium</taxon>
    </lineage>
</organism>
<evidence type="ECO:0000313" key="5">
    <source>
        <dbReference type="EMBL" id="QLD12795.1"/>
    </source>
</evidence>
<dbReference type="InterPro" id="IPR000683">
    <property type="entry name" value="Gfo/Idh/MocA-like_OxRdtase_N"/>
</dbReference>
<name>A0A7D5J0K2_9MICO</name>
<dbReference type="Gene3D" id="3.40.50.720">
    <property type="entry name" value="NAD(P)-binding Rossmann-like Domain"/>
    <property type="match status" value="1"/>
</dbReference>
<dbReference type="RefSeq" id="WP_178013875.1">
    <property type="nucleotide sequence ID" value="NZ_CP058316.1"/>
</dbReference>
<proteinExistence type="predicted"/>
<dbReference type="InterPro" id="IPR036291">
    <property type="entry name" value="NAD(P)-bd_dom_sf"/>
</dbReference>
<gene>
    <name evidence="5" type="ORF">HW566_14045</name>
</gene>
<dbReference type="SUPFAM" id="SSF51735">
    <property type="entry name" value="NAD(P)-binding Rossmann-fold domains"/>
    <property type="match status" value="1"/>
</dbReference>
<feature type="signal peptide" evidence="2">
    <location>
        <begin position="1"/>
        <end position="21"/>
    </location>
</feature>
<evidence type="ECO:0000256" key="1">
    <source>
        <dbReference type="ARBA" id="ARBA00023027"/>
    </source>
</evidence>
<dbReference type="PANTHER" id="PTHR43249">
    <property type="entry name" value="UDP-N-ACETYL-2-AMINO-2-DEOXY-D-GLUCURONATE OXIDASE"/>
    <property type="match status" value="1"/>
</dbReference>
<dbReference type="EMBL" id="CP058316">
    <property type="protein sequence ID" value="QLD12795.1"/>
    <property type="molecule type" value="Genomic_DNA"/>
</dbReference>
<dbReference type="Gene3D" id="3.30.360.10">
    <property type="entry name" value="Dihydrodipicolinate Reductase, domain 2"/>
    <property type="match status" value="1"/>
</dbReference>
<feature type="domain" description="GFO/IDH/MocA-like oxidoreductase" evidence="4">
    <location>
        <begin position="145"/>
        <end position="265"/>
    </location>
</feature>
<evidence type="ECO:0000259" key="4">
    <source>
        <dbReference type="Pfam" id="PF22725"/>
    </source>
</evidence>
<accession>A0A7D5J0K2</accession>
<evidence type="ECO:0000256" key="2">
    <source>
        <dbReference type="SAM" id="SignalP"/>
    </source>
</evidence>
<feature type="chain" id="PRO_5028896796" evidence="2">
    <location>
        <begin position="22"/>
        <end position="406"/>
    </location>
</feature>
<evidence type="ECO:0000259" key="3">
    <source>
        <dbReference type="Pfam" id="PF01408"/>
    </source>
</evidence>
<reference evidence="5 6" key="1">
    <citation type="submission" date="2020-06" db="EMBL/GenBank/DDBJ databases">
        <authorList>
            <person name="Jo H."/>
        </authorList>
    </citation>
    <scope>NUCLEOTIDE SEQUENCE [LARGE SCALE GENOMIC DNA]</scope>
    <source>
        <strain evidence="5 6">I46</strain>
    </source>
</reference>
<dbReference type="Proteomes" id="UP000509638">
    <property type="component" value="Chromosome"/>
</dbReference>
<keyword evidence="2" id="KW-0732">Signal</keyword>
<dbReference type="SUPFAM" id="SSF55347">
    <property type="entry name" value="Glyceraldehyde-3-phosphate dehydrogenase-like, C-terminal domain"/>
    <property type="match status" value="1"/>
</dbReference>
<keyword evidence="1" id="KW-0520">NAD</keyword>
<dbReference type="GO" id="GO:0000166">
    <property type="term" value="F:nucleotide binding"/>
    <property type="evidence" value="ECO:0007669"/>
    <property type="project" value="InterPro"/>
</dbReference>
<dbReference type="AlphaFoldDB" id="A0A7D5J0K2"/>
<protein>
    <submittedName>
        <fullName evidence="5">Gfo/Idh/MocA family oxidoreductase</fullName>
    </submittedName>
</protein>
<dbReference type="InterPro" id="IPR055170">
    <property type="entry name" value="GFO_IDH_MocA-like_dom"/>
</dbReference>
<dbReference type="Pfam" id="PF01408">
    <property type="entry name" value="GFO_IDH_MocA"/>
    <property type="match status" value="1"/>
</dbReference>
<feature type="domain" description="Gfo/Idh/MocA-like oxidoreductase N-terminal" evidence="3">
    <location>
        <begin position="6"/>
        <end position="122"/>
    </location>
</feature>
<dbReference type="Pfam" id="PF22725">
    <property type="entry name" value="GFO_IDH_MocA_C3"/>
    <property type="match status" value="1"/>
</dbReference>
<dbReference type="InterPro" id="IPR052515">
    <property type="entry name" value="Gfo/Idh/MocA_Oxidoreductase"/>
</dbReference>
<sequence length="406" mass="42579">MSNRTIGVALVGAGAMGTVHAAIASGIDELDVVAVVDPSVDATARVAARLEAAGFRRPGEHSTLDDALATPEVDLVVITTPSGLHVSQATTALGAGRHVILEKPLDVDLNRARVLADRAAAAAREGRVATVISQHRFDTASVIVADAVRSNQLGRVTSAIASTAWWRPQSYYDSADWRGTWALDGGGALMNQGVHNVDLLLSFLGRPVEVSGQMALLAHRRIEVEDSVVATIRFESGALAAVHATTAAYPGLSTRLHVMGSHGSAIIEDDVLTYFHAAETPGIDVGPMGLTAAEGNRVGTVPIDSGERTAPLGFDIPPAPAGQYSLDPTSHHRQYRDVVNAIISGVQPAVTVQHAYDAMAVIRSIYVSSTLGKPVQFDDVAAGQYDDVLLVAADPARTSKGPRVHR</sequence>